<keyword evidence="1" id="KW-1185">Reference proteome</keyword>
<dbReference type="Proteomes" id="UP000036681">
    <property type="component" value="Unplaced"/>
</dbReference>
<evidence type="ECO:0000313" key="2">
    <source>
        <dbReference type="WBParaSite" id="ALUE_0000083201-mRNA-1"/>
    </source>
</evidence>
<name>A0A0M3HH37_ASCLU</name>
<reference evidence="2" key="1">
    <citation type="submission" date="2017-02" db="UniProtKB">
        <authorList>
            <consortium name="WormBaseParasite"/>
        </authorList>
    </citation>
    <scope>IDENTIFICATION</scope>
</reference>
<protein>
    <submittedName>
        <fullName evidence="2">AbrB/MazE/SpoVT family DNA-binding domain-containing protein</fullName>
    </submittedName>
</protein>
<proteinExistence type="predicted"/>
<dbReference type="WBParaSite" id="ALUE_0000083201-mRNA-1">
    <property type="protein sequence ID" value="ALUE_0000083201-mRNA-1"/>
    <property type="gene ID" value="ALUE_0000083201"/>
</dbReference>
<organism evidence="1 2">
    <name type="scientific">Ascaris lumbricoides</name>
    <name type="common">Giant roundworm</name>
    <dbReference type="NCBI Taxonomy" id="6252"/>
    <lineage>
        <taxon>Eukaryota</taxon>
        <taxon>Metazoa</taxon>
        <taxon>Ecdysozoa</taxon>
        <taxon>Nematoda</taxon>
        <taxon>Chromadorea</taxon>
        <taxon>Rhabditida</taxon>
        <taxon>Spirurina</taxon>
        <taxon>Ascaridomorpha</taxon>
        <taxon>Ascaridoidea</taxon>
        <taxon>Ascarididae</taxon>
        <taxon>Ascaris</taxon>
    </lineage>
</organism>
<sequence length="37" mass="4319">MDSPMRILKKQWNGAFKDEITPVEITIGKKKMIIDKD</sequence>
<accession>A0A0M3HH37</accession>
<dbReference type="AlphaFoldDB" id="A0A0M3HH37"/>
<evidence type="ECO:0000313" key="1">
    <source>
        <dbReference type="Proteomes" id="UP000036681"/>
    </source>
</evidence>